<feature type="transmembrane region" description="Helical" evidence="5">
    <location>
        <begin position="20"/>
        <end position="40"/>
    </location>
</feature>
<dbReference type="PANTHER" id="PTHR23530">
    <property type="entry name" value="TRANSPORT PROTEIN-RELATED"/>
    <property type="match status" value="1"/>
</dbReference>
<evidence type="ECO:0000256" key="3">
    <source>
        <dbReference type="ARBA" id="ARBA00022989"/>
    </source>
</evidence>
<keyword evidence="2 5" id="KW-0812">Transmembrane</keyword>
<feature type="domain" description="Major facilitator superfamily (MFS) profile" evidence="6">
    <location>
        <begin position="1"/>
        <end position="397"/>
    </location>
</feature>
<dbReference type="Gene3D" id="1.20.1250.20">
    <property type="entry name" value="MFS general substrate transporter like domains"/>
    <property type="match status" value="1"/>
</dbReference>
<dbReference type="GO" id="GO:0016020">
    <property type="term" value="C:membrane"/>
    <property type="evidence" value="ECO:0007669"/>
    <property type="project" value="UniProtKB-SubCell"/>
</dbReference>
<dbReference type="InterPro" id="IPR011701">
    <property type="entry name" value="MFS"/>
</dbReference>
<dbReference type="PROSITE" id="PS50850">
    <property type="entry name" value="MFS"/>
    <property type="match status" value="1"/>
</dbReference>
<comment type="subcellular location">
    <subcellularLocation>
        <location evidence="1">Membrane</location>
        <topology evidence="1">Multi-pass membrane protein</topology>
    </subcellularLocation>
</comment>
<evidence type="ECO:0000256" key="5">
    <source>
        <dbReference type="SAM" id="Phobius"/>
    </source>
</evidence>
<organism evidence="7">
    <name type="scientific">marine sediment metagenome</name>
    <dbReference type="NCBI Taxonomy" id="412755"/>
    <lineage>
        <taxon>unclassified sequences</taxon>
        <taxon>metagenomes</taxon>
        <taxon>ecological metagenomes</taxon>
    </lineage>
</organism>
<dbReference type="PROSITE" id="PS00216">
    <property type="entry name" value="SUGAR_TRANSPORT_1"/>
    <property type="match status" value="1"/>
</dbReference>
<feature type="transmembrane region" description="Helical" evidence="5">
    <location>
        <begin position="109"/>
        <end position="129"/>
    </location>
</feature>
<proteinExistence type="predicted"/>
<feature type="transmembrane region" description="Helical" evidence="5">
    <location>
        <begin position="169"/>
        <end position="190"/>
    </location>
</feature>
<reference evidence="7" key="1">
    <citation type="journal article" date="2015" name="Nature">
        <title>Complex archaea that bridge the gap between prokaryotes and eukaryotes.</title>
        <authorList>
            <person name="Spang A."/>
            <person name="Saw J.H."/>
            <person name="Jorgensen S.L."/>
            <person name="Zaremba-Niedzwiedzka K."/>
            <person name="Martijn J."/>
            <person name="Lind A.E."/>
            <person name="van Eijk R."/>
            <person name="Schleper C."/>
            <person name="Guy L."/>
            <person name="Ettema T.J."/>
        </authorList>
    </citation>
    <scope>NUCLEOTIDE SEQUENCE</scope>
</reference>
<feature type="transmembrane region" description="Helical" evidence="5">
    <location>
        <begin position="255"/>
        <end position="277"/>
    </location>
</feature>
<feature type="transmembrane region" description="Helical" evidence="5">
    <location>
        <begin position="46"/>
        <end position="66"/>
    </location>
</feature>
<feature type="transmembrane region" description="Helical" evidence="5">
    <location>
        <begin position="289"/>
        <end position="310"/>
    </location>
</feature>
<feature type="transmembrane region" description="Helical" evidence="5">
    <location>
        <begin position="372"/>
        <end position="391"/>
    </location>
</feature>
<dbReference type="AlphaFoldDB" id="A0A0F9QPA4"/>
<dbReference type="PANTHER" id="PTHR23530:SF1">
    <property type="entry name" value="PERMEASE, MAJOR FACILITATOR SUPERFAMILY-RELATED"/>
    <property type="match status" value="1"/>
</dbReference>
<evidence type="ECO:0000313" key="7">
    <source>
        <dbReference type="EMBL" id="KKN14971.1"/>
    </source>
</evidence>
<feature type="transmembrane region" description="Helical" evidence="5">
    <location>
        <begin position="222"/>
        <end position="243"/>
    </location>
</feature>
<dbReference type="InterPro" id="IPR053160">
    <property type="entry name" value="MFS_DHA3_Transporter"/>
</dbReference>
<sequence>MLEKKPIEKNFKSNIIKIHIFSFILGIHTVRAVYIPYMTIWGGLSFFQIMLLQSYFTAMIVLLEIPSGAIADFLGRKTALVLSALSVSFAAFSYSIVPNFFLFILAETFWAFGVALMSGTNQAFLFLSLKSYGEEENLSKILGRATTMRLIALTISAPIGSLIAEFISLQFTMTCLGFIYIGAFVFALTFREPKLATNNDYKQENYFSIIKSGFKELKQNRILRTLALDWIPIDALIMFLFWTHQVYFQVMNIPIFFLGFIAALMNITQAIFMNLIPKLLKKSKNKKRFIIIVNLTDGIVYLLLGITTIIPLGLALVLLLVSFGYTRFLIFVDGINNQIDSENRATVLSTINMFGSLIRAILYPFIGILVEINVLMVFIIIGTLILFFTLFTRSKSEYL</sequence>
<dbReference type="GO" id="GO:0022857">
    <property type="term" value="F:transmembrane transporter activity"/>
    <property type="evidence" value="ECO:0007669"/>
    <property type="project" value="InterPro"/>
</dbReference>
<feature type="transmembrane region" description="Helical" evidence="5">
    <location>
        <begin position="141"/>
        <end position="163"/>
    </location>
</feature>
<dbReference type="InterPro" id="IPR036259">
    <property type="entry name" value="MFS_trans_sf"/>
</dbReference>
<keyword evidence="4 5" id="KW-0472">Membrane</keyword>
<evidence type="ECO:0000256" key="4">
    <source>
        <dbReference type="ARBA" id="ARBA00023136"/>
    </source>
</evidence>
<evidence type="ECO:0000256" key="2">
    <source>
        <dbReference type="ARBA" id="ARBA00022692"/>
    </source>
</evidence>
<name>A0A0F9QPA4_9ZZZZ</name>
<feature type="transmembrane region" description="Helical" evidence="5">
    <location>
        <begin position="347"/>
        <end position="366"/>
    </location>
</feature>
<dbReference type="InterPro" id="IPR005829">
    <property type="entry name" value="Sugar_transporter_CS"/>
</dbReference>
<evidence type="ECO:0000256" key="1">
    <source>
        <dbReference type="ARBA" id="ARBA00004141"/>
    </source>
</evidence>
<feature type="transmembrane region" description="Helical" evidence="5">
    <location>
        <begin position="78"/>
        <end position="97"/>
    </location>
</feature>
<evidence type="ECO:0000259" key="6">
    <source>
        <dbReference type="PROSITE" id="PS50850"/>
    </source>
</evidence>
<protein>
    <recommendedName>
        <fullName evidence="6">Major facilitator superfamily (MFS) profile domain-containing protein</fullName>
    </recommendedName>
</protein>
<dbReference type="SUPFAM" id="SSF103473">
    <property type="entry name" value="MFS general substrate transporter"/>
    <property type="match status" value="1"/>
</dbReference>
<feature type="transmembrane region" description="Helical" evidence="5">
    <location>
        <begin position="316"/>
        <end position="335"/>
    </location>
</feature>
<dbReference type="InterPro" id="IPR020846">
    <property type="entry name" value="MFS_dom"/>
</dbReference>
<comment type="caution">
    <text evidence="7">The sequence shown here is derived from an EMBL/GenBank/DDBJ whole genome shotgun (WGS) entry which is preliminary data.</text>
</comment>
<gene>
    <name evidence="7" type="ORF">LCGC14_0990800</name>
</gene>
<dbReference type="EMBL" id="LAZR01003761">
    <property type="protein sequence ID" value="KKN14971.1"/>
    <property type="molecule type" value="Genomic_DNA"/>
</dbReference>
<dbReference type="Pfam" id="PF07690">
    <property type="entry name" value="MFS_1"/>
    <property type="match status" value="1"/>
</dbReference>
<accession>A0A0F9QPA4</accession>
<keyword evidence="3 5" id="KW-1133">Transmembrane helix</keyword>